<dbReference type="Gene3D" id="2.170.130.10">
    <property type="entry name" value="TonB-dependent receptor, plug domain"/>
    <property type="match status" value="2"/>
</dbReference>
<protein>
    <recommendedName>
        <fullName evidence="2">Peptidase M56 domain-containing protein</fullName>
    </recommendedName>
</protein>
<sequence>MAASILLYLLKANAVLLLFAAAYFGLLRRLTFFSLNRFYLLFALLFAAVYPALPVPALLPAEAAPSLAFVLVAATAARPGAAAATASVDWATAGVGMYAVGTALMVGRLLWQLFSLGRVRQRSRAAVVAGQPVRVLPGALSPFSFGRSIYLNPDLHPGPELSAVLRHEQVHVRQWHTLDVLLAQLALAAAWCNPAAWLLRQALLDNLEYLADQAVLRAGLDRRTYQYSLLRLSHGASGPPLVSFFTFPTLKNRVKMMNTPLSSTGQLARYIVAGPLVLAIALGLSGARAQGAGPVVPAAKTTTSKGVSMPRLTYVDGRPYDQPLDKISPQTIARVDVVKGSQARQLFGEQAADGVILVTTKANQNRADVLALQNKIAATRPISLVPDALRRTVTMDAQQRTPAPVYYLDGQRQPGDLNRLQPADIASMQVFKGERCRQLFGETGGSGVIVITTKANQHRADVVEFNQKVGGAAYTPAGK</sequence>
<feature type="transmembrane region" description="Helical" evidence="1">
    <location>
        <begin position="38"/>
        <end position="59"/>
    </location>
</feature>
<dbReference type="InterPro" id="IPR008756">
    <property type="entry name" value="Peptidase_M56"/>
</dbReference>
<dbReference type="PANTHER" id="PTHR34978:SF3">
    <property type="entry name" value="SLR0241 PROTEIN"/>
    <property type="match status" value="1"/>
</dbReference>
<keyword evidence="1" id="KW-0472">Membrane</keyword>
<dbReference type="SUPFAM" id="SSF56935">
    <property type="entry name" value="Porins"/>
    <property type="match status" value="2"/>
</dbReference>
<feature type="transmembrane region" description="Helical" evidence="1">
    <location>
        <begin position="95"/>
        <end position="114"/>
    </location>
</feature>
<evidence type="ECO:0000313" key="3">
    <source>
        <dbReference type="EMBL" id="GAA3971880.1"/>
    </source>
</evidence>
<evidence type="ECO:0000256" key="1">
    <source>
        <dbReference type="SAM" id="Phobius"/>
    </source>
</evidence>
<feature type="transmembrane region" description="Helical" evidence="1">
    <location>
        <begin position="267"/>
        <end position="284"/>
    </location>
</feature>
<keyword evidence="4" id="KW-1185">Reference proteome</keyword>
<dbReference type="RefSeq" id="WP_345123105.1">
    <property type="nucleotide sequence ID" value="NZ_BAABDI010000009.1"/>
</dbReference>
<organism evidence="3 4">
    <name type="scientific">Hymenobacter antarcticus</name>
    <dbReference type="NCBI Taxonomy" id="486270"/>
    <lineage>
        <taxon>Bacteria</taxon>
        <taxon>Pseudomonadati</taxon>
        <taxon>Bacteroidota</taxon>
        <taxon>Cytophagia</taxon>
        <taxon>Cytophagales</taxon>
        <taxon>Hymenobacteraceae</taxon>
        <taxon>Hymenobacter</taxon>
    </lineage>
</organism>
<feature type="transmembrane region" description="Helical" evidence="1">
    <location>
        <begin position="6"/>
        <end position="26"/>
    </location>
</feature>
<keyword evidence="1" id="KW-0812">Transmembrane</keyword>
<dbReference type="EMBL" id="BAABDI010000009">
    <property type="protein sequence ID" value="GAA3971880.1"/>
    <property type="molecule type" value="Genomic_DNA"/>
</dbReference>
<reference evidence="4" key="1">
    <citation type="journal article" date="2019" name="Int. J. Syst. Evol. Microbiol.">
        <title>The Global Catalogue of Microorganisms (GCM) 10K type strain sequencing project: providing services to taxonomists for standard genome sequencing and annotation.</title>
        <authorList>
            <consortium name="The Broad Institute Genomics Platform"/>
            <consortium name="The Broad Institute Genome Sequencing Center for Infectious Disease"/>
            <person name="Wu L."/>
            <person name="Ma J."/>
        </authorList>
    </citation>
    <scope>NUCLEOTIDE SEQUENCE [LARGE SCALE GENOMIC DNA]</scope>
    <source>
        <strain evidence="4">JCM 17217</strain>
    </source>
</reference>
<dbReference type="Pfam" id="PF05569">
    <property type="entry name" value="Peptidase_M56"/>
    <property type="match status" value="1"/>
</dbReference>
<proteinExistence type="predicted"/>
<keyword evidence="1" id="KW-1133">Transmembrane helix</keyword>
<dbReference type="InterPro" id="IPR052173">
    <property type="entry name" value="Beta-lactam_resp_regulator"/>
</dbReference>
<dbReference type="Proteomes" id="UP001501556">
    <property type="component" value="Unassembled WGS sequence"/>
</dbReference>
<evidence type="ECO:0000259" key="2">
    <source>
        <dbReference type="Pfam" id="PF05569"/>
    </source>
</evidence>
<dbReference type="PANTHER" id="PTHR34978">
    <property type="entry name" value="POSSIBLE SENSOR-TRANSDUCER PROTEIN BLAR"/>
    <property type="match status" value="1"/>
</dbReference>
<feature type="domain" description="Peptidase M56" evidence="2">
    <location>
        <begin position="159"/>
        <end position="256"/>
    </location>
</feature>
<accession>A0ABP7PVA9</accession>
<name>A0ABP7PVA9_9BACT</name>
<dbReference type="InterPro" id="IPR037066">
    <property type="entry name" value="Plug_dom_sf"/>
</dbReference>
<dbReference type="CDD" id="cd07341">
    <property type="entry name" value="M56_BlaR1_MecR1_like"/>
    <property type="match status" value="1"/>
</dbReference>
<gene>
    <name evidence="3" type="ORF">GCM10022407_17080</name>
</gene>
<comment type="caution">
    <text evidence="3">The sequence shown here is derived from an EMBL/GenBank/DDBJ whole genome shotgun (WGS) entry which is preliminary data.</text>
</comment>
<evidence type="ECO:0000313" key="4">
    <source>
        <dbReference type="Proteomes" id="UP001501556"/>
    </source>
</evidence>